<dbReference type="Proteomes" id="UP001498398">
    <property type="component" value="Unassembled WGS sequence"/>
</dbReference>
<organism evidence="4 5">
    <name type="scientific">Marasmiellus scandens</name>
    <dbReference type="NCBI Taxonomy" id="2682957"/>
    <lineage>
        <taxon>Eukaryota</taxon>
        <taxon>Fungi</taxon>
        <taxon>Dikarya</taxon>
        <taxon>Basidiomycota</taxon>
        <taxon>Agaricomycotina</taxon>
        <taxon>Agaricomycetes</taxon>
        <taxon>Agaricomycetidae</taxon>
        <taxon>Agaricales</taxon>
        <taxon>Marasmiineae</taxon>
        <taxon>Omphalotaceae</taxon>
        <taxon>Marasmiellus</taxon>
    </lineage>
</organism>
<feature type="region of interest" description="Disordered" evidence="2">
    <location>
        <begin position="684"/>
        <end position="745"/>
    </location>
</feature>
<evidence type="ECO:0000256" key="2">
    <source>
        <dbReference type="SAM" id="MobiDB-lite"/>
    </source>
</evidence>
<evidence type="ECO:0000256" key="1">
    <source>
        <dbReference type="ARBA" id="ARBA00022837"/>
    </source>
</evidence>
<feature type="compositionally biased region" description="Polar residues" evidence="2">
    <location>
        <begin position="684"/>
        <end position="705"/>
    </location>
</feature>
<feature type="domain" description="EF-hand" evidence="3">
    <location>
        <begin position="352"/>
        <end position="377"/>
    </location>
</feature>
<sequence>MNFEDASKRTSEQLNKAGNIISLEAHSQSREQGAQRVRKILQHLKEASRYTLEVPELPSHQQAEECVLIFTTLLDREIERTKNIEEIVVIYQLFATAIFCATYIGFDLDEALAEHLEELRNHLKRFGSFAKKYHRKFKPAVVRFLKAEDFKHELLDLTRAVGAIIQDLQQNYATMEANNITGEVQIIVNRLGTSSTKGQKQAQKFVNEARGGIDEIVYNNNKIKELASLLDDPVTNNTITMLQEWDLDSFLQEDMEDFSENFDDLRKDVQSSHSLIINKLSAGPHHLIENEEFKKVWEDHKWKTSVKGKLFVDEMCGYFREQFNKPDNMDQHKDKWTLPILTHIMFHPTVVDAIDDDGSGYISVQEFNTFLKQKPEEWSPPEWFAFWAMGWQQLMLLASIQVADLAESVKKTAAAKRQSTDEYERAFLDYYLQDLLLIGELVTWHEISGYNQYFMTDLRQHDAEMTEMERLILDYQSTSEKMFNKLMAEERGFELTDPSDIKGLQSKFDNRVEVWIIPFLIVVLEQHLKKINGEDGYGPITDDQWYKMDITLSVLIYELYNRMQSLERRWRVQKLNLGLQATSFSGGILASWYNAVHSDKKDYREALELIISFFEDEGEQEDSSSVNDEEATQENPQENDQGQAQVSSEGTSVATELQSLRASVSDLQRSVAELTRIIQSMQSSMARGTGINETNRIQQQNSNVLNEEEDGNTAQVDWTGGQDPDENDDDQGQDEDDRQQEYDDY</sequence>
<proteinExistence type="predicted"/>
<feature type="compositionally biased region" description="Acidic residues" evidence="2">
    <location>
        <begin position="618"/>
        <end position="632"/>
    </location>
</feature>
<accession>A0ABR1J455</accession>
<dbReference type="PROSITE" id="PS50222">
    <property type="entry name" value="EF_HAND_2"/>
    <property type="match status" value="1"/>
</dbReference>
<comment type="caution">
    <text evidence="4">The sequence shown here is derived from an EMBL/GenBank/DDBJ whole genome shotgun (WGS) entry which is preliminary data.</text>
</comment>
<keyword evidence="1" id="KW-0106">Calcium</keyword>
<gene>
    <name evidence="4" type="ORF">VKT23_013977</name>
</gene>
<evidence type="ECO:0000313" key="4">
    <source>
        <dbReference type="EMBL" id="KAK7447721.1"/>
    </source>
</evidence>
<reference evidence="4 5" key="1">
    <citation type="submission" date="2024-01" db="EMBL/GenBank/DDBJ databases">
        <title>A draft genome for the cacao thread blight pathogen Marasmiellus scandens.</title>
        <authorList>
            <person name="Baruah I.K."/>
            <person name="Leung J."/>
            <person name="Bukari Y."/>
            <person name="Amoako-Attah I."/>
            <person name="Meinhardt L.W."/>
            <person name="Bailey B.A."/>
            <person name="Cohen S.P."/>
        </authorList>
    </citation>
    <scope>NUCLEOTIDE SEQUENCE [LARGE SCALE GENOMIC DNA]</scope>
    <source>
        <strain evidence="4 5">GH-19</strain>
    </source>
</reference>
<protein>
    <recommendedName>
        <fullName evidence="3">EF-hand domain-containing protein</fullName>
    </recommendedName>
</protein>
<feature type="region of interest" description="Disordered" evidence="2">
    <location>
        <begin position="618"/>
        <end position="654"/>
    </location>
</feature>
<dbReference type="InterPro" id="IPR011992">
    <property type="entry name" value="EF-hand-dom_pair"/>
</dbReference>
<dbReference type="InterPro" id="IPR018247">
    <property type="entry name" value="EF_Hand_1_Ca_BS"/>
</dbReference>
<feature type="compositionally biased region" description="Acidic residues" evidence="2">
    <location>
        <begin position="723"/>
        <end position="745"/>
    </location>
</feature>
<dbReference type="PROSITE" id="PS00018">
    <property type="entry name" value="EF_HAND_1"/>
    <property type="match status" value="1"/>
</dbReference>
<dbReference type="InterPro" id="IPR002048">
    <property type="entry name" value="EF_hand_dom"/>
</dbReference>
<evidence type="ECO:0000313" key="5">
    <source>
        <dbReference type="Proteomes" id="UP001498398"/>
    </source>
</evidence>
<dbReference type="EMBL" id="JBANRG010000040">
    <property type="protein sequence ID" value="KAK7447721.1"/>
    <property type="molecule type" value="Genomic_DNA"/>
</dbReference>
<dbReference type="SUPFAM" id="SSF47473">
    <property type="entry name" value="EF-hand"/>
    <property type="match status" value="1"/>
</dbReference>
<name>A0ABR1J455_9AGAR</name>
<keyword evidence="5" id="KW-1185">Reference proteome</keyword>
<evidence type="ECO:0000259" key="3">
    <source>
        <dbReference type="PROSITE" id="PS50222"/>
    </source>
</evidence>
<feature type="compositionally biased region" description="Polar residues" evidence="2">
    <location>
        <begin position="633"/>
        <end position="654"/>
    </location>
</feature>